<evidence type="ECO:0000313" key="4">
    <source>
        <dbReference type="Proteomes" id="UP000441925"/>
    </source>
</evidence>
<dbReference type="GO" id="GO:0008887">
    <property type="term" value="F:glycerate kinase activity"/>
    <property type="evidence" value="ECO:0007669"/>
    <property type="project" value="InterPro"/>
</dbReference>
<keyword evidence="3" id="KW-0808">Transferase</keyword>
<keyword evidence="3" id="KW-0418">Kinase</keyword>
<dbReference type="InterPro" id="IPR039760">
    <property type="entry name" value="MOFRL_protein"/>
</dbReference>
<evidence type="ECO:0000259" key="2">
    <source>
        <dbReference type="Pfam" id="PF13660"/>
    </source>
</evidence>
<dbReference type="PANTHER" id="PTHR12227:SF0">
    <property type="entry name" value="GLYCERATE KINASE"/>
    <property type="match status" value="1"/>
</dbReference>
<reference evidence="3 4" key="1">
    <citation type="submission" date="2019-08" db="EMBL/GenBank/DDBJ databases">
        <title>In-depth cultivation of the pig gut microbiome towards novel bacterial diversity and tailored functional studies.</title>
        <authorList>
            <person name="Wylensek D."/>
            <person name="Hitch T.C.A."/>
            <person name="Clavel T."/>
        </authorList>
    </citation>
    <scope>NUCLEOTIDE SEQUENCE [LARGE SCALE GENOMIC DNA]</scope>
    <source>
        <strain evidence="3 4">WCA-380-WT-2B</strain>
    </source>
</reference>
<dbReference type="Gene3D" id="3.40.1480.10">
    <property type="entry name" value="MOFRL domain"/>
    <property type="match status" value="1"/>
</dbReference>
<comment type="caution">
    <text evidence="3">The sequence shown here is derived from an EMBL/GenBank/DDBJ whole genome shotgun (WGS) entry which is preliminary data.</text>
</comment>
<keyword evidence="4" id="KW-1185">Reference proteome</keyword>
<dbReference type="AlphaFoldDB" id="A0A6N7VWP6"/>
<sequence length="406" mass="44407">MQKFINDIVNIPIQACLPDESVKKELKNLPQNKGKKILIAIGKAAFQMAKTALESDVKFDEALVITKYGYTEKKLDNAICFEAGHPIPDENTIRASEYALNLVRNLSDDDLVLMLISGGGSSLFEIPLIDFEEIQKINKDLLKKGANIVEINTIRKRLSKLKGGKFAKACYPATVFNIILSDVIGNRADMIASGPTFVDKSTSKQALDLVSKYKLKLSDKAYDLMKTETVKDLPNVITKISGSVDELCLKAKNILESYGYKAEILTTSLGCEAREAGFFMASIAKSQSKRYDKKAYIFGGETVVKIKGKGKGGRNQELSFAAALGIENLSNVRIISYSSDGTDGPTDAAGGFVDGNTMKELKDCGISFYDTLENNDTYHALDRINHLIKTGPTGTNVNDISIIIIN</sequence>
<dbReference type="EMBL" id="VULQ01000011">
    <property type="protein sequence ID" value="MSS78444.1"/>
    <property type="molecule type" value="Genomic_DNA"/>
</dbReference>
<dbReference type="Pfam" id="PF13660">
    <property type="entry name" value="DUF4147"/>
    <property type="match status" value="1"/>
</dbReference>
<dbReference type="RefSeq" id="WP_154541530.1">
    <property type="nucleotide sequence ID" value="NZ_VULQ01000011.1"/>
</dbReference>
<proteinExistence type="predicted"/>
<dbReference type="SUPFAM" id="SSF82544">
    <property type="entry name" value="GckA/TtuD-like"/>
    <property type="match status" value="1"/>
</dbReference>
<dbReference type="Gene3D" id="3.40.50.10180">
    <property type="entry name" value="Glycerate kinase, MOFRL-like N-terminal domain"/>
    <property type="match status" value="1"/>
</dbReference>
<gene>
    <name evidence="3" type="ORF">FYJ26_08545</name>
</gene>
<evidence type="ECO:0000259" key="1">
    <source>
        <dbReference type="Pfam" id="PF05161"/>
    </source>
</evidence>
<name>A0A6N7VWP6_9FIRM</name>
<dbReference type="InterPro" id="IPR007835">
    <property type="entry name" value="MOFRL"/>
</dbReference>
<dbReference type="PANTHER" id="PTHR12227">
    <property type="entry name" value="GLYCERATE KINASE"/>
    <property type="match status" value="1"/>
</dbReference>
<accession>A0A6N7VWP6</accession>
<dbReference type="InterPro" id="IPR025286">
    <property type="entry name" value="MOFRL_assoc_dom"/>
</dbReference>
<dbReference type="GO" id="GO:0005737">
    <property type="term" value="C:cytoplasm"/>
    <property type="evidence" value="ECO:0007669"/>
    <property type="project" value="TreeGrafter"/>
</dbReference>
<feature type="domain" description="MOFRL" evidence="1">
    <location>
        <begin position="295"/>
        <end position="399"/>
    </location>
</feature>
<protein>
    <submittedName>
        <fullName evidence="3">Glycerate kinase</fullName>
    </submittedName>
</protein>
<evidence type="ECO:0000313" key="3">
    <source>
        <dbReference type="EMBL" id="MSS78444.1"/>
    </source>
</evidence>
<dbReference type="Pfam" id="PF05161">
    <property type="entry name" value="MOFRL"/>
    <property type="match status" value="1"/>
</dbReference>
<feature type="domain" description="MOFRL-associated" evidence="2">
    <location>
        <begin position="6"/>
        <end position="223"/>
    </location>
</feature>
<organism evidence="3 4">
    <name type="scientific">Anaerococcus porci</name>
    <dbReference type="NCBI Taxonomy" id="2652269"/>
    <lineage>
        <taxon>Bacteria</taxon>
        <taxon>Bacillati</taxon>
        <taxon>Bacillota</taxon>
        <taxon>Tissierellia</taxon>
        <taxon>Tissierellales</taxon>
        <taxon>Peptoniphilaceae</taxon>
        <taxon>Anaerococcus</taxon>
    </lineage>
</organism>
<dbReference type="InterPro" id="IPR037035">
    <property type="entry name" value="GK-like_C_sf"/>
</dbReference>
<dbReference type="InterPro" id="IPR038614">
    <property type="entry name" value="GK_N_sf"/>
</dbReference>
<dbReference type="Proteomes" id="UP000441925">
    <property type="component" value="Unassembled WGS sequence"/>
</dbReference>